<comment type="caution">
    <text evidence="2">The sequence shown here is derived from an EMBL/GenBank/DDBJ whole genome shotgun (WGS) entry which is preliminary data.</text>
</comment>
<dbReference type="Proteomes" id="UP000612282">
    <property type="component" value="Unassembled WGS sequence"/>
</dbReference>
<evidence type="ECO:0000259" key="1">
    <source>
        <dbReference type="Pfam" id="PF13592"/>
    </source>
</evidence>
<feature type="domain" description="Winged helix-turn helix" evidence="1">
    <location>
        <begin position="99"/>
        <end position="155"/>
    </location>
</feature>
<keyword evidence="3" id="KW-1185">Reference proteome</keyword>
<accession>A0ABQ3XTJ0</accession>
<dbReference type="InterPro" id="IPR009057">
    <property type="entry name" value="Homeodomain-like_sf"/>
</dbReference>
<name>A0ABQ3XTJ0_9ACTN</name>
<dbReference type="RefSeq" id="WP_203810136.1">
    <property type="nucleotide sequence ID" value="NZ_BAAAQE010000100.1"/>
</dbReference>
<dbReference type="Pfam" id="PF13384">
    <property type="entry name" value="HTH_23"/>
    <property type="match status" value="1"/>
</dbReference>
<organism evidence="2 3">
    <name type="scientific">Actinoplanes couchii</name>
    <dbReference type="NCBI Taxonomy" id="403638"/>
    <lineage>
        <taxon>Bacteria</taxon>
        <taxon>Bacillati</taxon>
        <taxon>Actinomycetota</taxon>
        <taxon>Actinomycetes</taxon>
        <taxon>Micromonosporales</taxon>
        <taxon>Micromonosporaceae</taxon>
        <taxon>Actinoplanes</taxon>
    </lineage>
</organism>
<protein>
    <recommendedName>
        <fullName evidence="1">Winged helix-turn helix domain-containing protein</fullName>
    </recommendedName>
</protein>
<proteinExistence type="predicted"/>
<dbReference type="InterPro" id="IPR025959">
    <property type="entry name" value="Winged_HTH_dom"/>
</dbReference>
<reference evidence="2 3" key="1">
    <citation type="submission" date="2021-01" db="EMBL/GenBank/DDBJ databases">
        <title>Whole genome shotgun sequence of Actinoplanes couchii NBRC 106145.</title>
        <authorList>
            <person name="Komaki H."/>
            <person name="Tamura T."/>
        </authorList>
    </citation>
    <scope>NUCLEOTIDE SEQUENCE [LARGE SCALE GENOMIC DNA]</scope>
    <source>
        <strain evidence="2 3">NBRC 106145</strain>
    </source>
</reference>
<dbReference type="EMBL" id="BOMG01000139">
    <property type="protein sequence ID" value="GID61810.1"/>
    <property type="molecule type" value="Genomic_DNA"/>
</dbReference>
<evidence type="ECO:0000313" key="3">
    <source>
        <dbReference type="Proteomes" id="UP000612282"/>
    </source>
</evidence>
<dbReference type="Pfam" id="PF13592">
    <property type="entry name" value="HTH_33"/>
    <property type="match status" value="1"/>
</dbReference>
<gene>
    <name evidence="2" type="ORF">Aco03nite_102140</name>
</gene>
<dbReference type="SUPFAM" id="SSF46689">
    <property type="entry name" value="Homeodomain-like"/>
    <property type="match status" value="1"/>
</dbReference>
<evidence type="ECO:0000313" key="2">
    <source>
        <dbReference type="EMBL" id="GID61810.1"/>
    </source>
</evidence>
<sequence length="181" mass="19858">MRYGDGGGLNQAQRERREQVRWQAAGLFAAGVPAPRVAKILEVSEKSAYQWRRAWAAGGTAALASKGASGPDPKLSDAQLQRLRERLDAGPAAAGHSGDQRWTLARVVALIATMFHLRVGITTAWQAMQRLGYTAQMPVHRAAERDEDAIAHWRRYRWPALKESPREAARGSVSPTSAGRH</sequence>